<dbReference type="Proteomes" id="UP001358614">
    <property type="component" value="Chromosome 2"/>
</dbReference>
<dbReference type="AlphaFoldDB" id="A0AAX4KQ48"/>
<keyword evidence="3" id="KW-1185">Reference proteome</keyword>
<feature type="compositionally biased region" description="Polar residues" evidence="1">
    <location>
        <begin position="218"/>
        <end position="233"/>
    </location>
</feature>
<dbReference type="GeneID" id="91105385"/>
<protein>
    <recommendedName>
        <fullName evidence="4">BZIP domain-containing protein</fullName>
    </recommendedName>
</protein>
<organism evidence="2 3">
    <name type="scientific">Kwoniella europaea PYCC6329</name>
    <dbReference type="NCBI Taxonomy" id="1423913"/>
    <lineage>
        <taxon>Eukaryota</taxon>
        <taxon>Fungi</taxon>
        <taxon>Dikarya</taxon>
        <taxon>Basidiomycota</taxon>
        <taxon>Agaricomycotina</taxon>
        <taxon>Tremellomycetes</taxon>
        <taxon>Tremellales</taxon>
        <taxon>Cryptococcaceae</taxon>
        <taxon>Kwoniella</taxon>
    </lineage>
</organism>
<evidence type="ECO:0008006" key="4">
    <source>
        <dbReference type="Google" id="ProtNLM"/>
    </source>
</evidence>
<reference evidence="2 3" key="1">
    <citation type="submission" date="2024-01" db="EMBL/GenBank/DDBJ databases">
        <title>Comparative genomics of Cryptococcus and Kwoniella reveals pathogenesis evolution and contrasting modes of karyotype evolution via chromosome fusion or intercentromeric recombination.</title>
        <authorList>
            <person name="Coelho M.A."/>
            <person name="David-Palma M."/>
            <person name="Shea T."/>
            <person name="Bowers K."/>
            <person name="McGinley-Smith S."/>
            <person name="Mohammad A.W."/>
            <person name="Gnirke A."/>
            <person name="Yurkov A.M."/>
            <person name="Nowrousian M."/>
            <person name="Sun S."/>
            <person name="Cuomo C.A."/>
            <person name="Heitman J."/>
        </authorList>
    </citation>
    <scope>NUCLEOTIDE SEQUENCE [LARGE SCALE GENOMIC DNA]</scope>
    <source>
        <strain evidence="2 3">PYCC6329</strain>
    </source>
</reference>
<evidence type="ECO:0000256" key="1">
    <source>
        <dbReference type="SAM" id="MobiDB-lite"/>
    </source>
</evidence>
<dbReference type="SUPFAM" id="SSF90250">
    <property type="entry name" value="Troponin coil-coiled subunits"/>
    <property type="match status" value="1"/>
</dbReference>
<proteinExistence type="predicted"/>
<gene>
    <name evidence="2" type="ORF">V865_006584</name>
</gene>
<dbReference type="RefSeq" id="XP_066086439.1">
    <property type="nucleotide sequence ID" value="XM_066230342.1"/>
</dbReference>
<accession>A0AAX4KQ48</accession>
<feature type="region of interest" description="Disordered" evidence="1">
    <location>
        <begin position="1"/>
        <end position="32"/>
    </location>
</feature>
<dbReference type="KEGG" id="ker:91105385"/>
<dbReference type="InterPro" id="IPR038077">
    <property type="entry name" value="Troponin_sf"/>
</dbReference>
<sequence>MSDDPTSNPPEGYFGYPEHSHPDSNYQDTNHPLGYFSASSEVNDTLISPTSISSNSGIYALPSNNNNPWAAYGYGHMDEVMTTDPNLDQFQFGSQQDVLQSPDPTSQPQIDGSTSSIRTNMSIDKTYHENRKDRMKRQNCLAARKHRALIAEKQNEKDVEYDRLRTEVQELRSSVESLVKDRYNMSTQLLIQSKEINALKARLSKYEDPSTPEVPWSPDQSLSVPASFTYMPQ</sequence>
<evidence type="ECO:0000313" key="3">
    <source>
        <dbReference type="Proteomes" id="UP001358614"/>
    </source>
</evidence>
<dbReference type="EMBL" id="CP144090">
    <property type="protein sequence ID" value="WWD08472.1"/>
    <property type="molecule type" value="Genomic_DNA"/>
</dbReference>
<name>A0AAX4KQ48_9TREE</name>
<evidence type="ECO:0000313" key="2">
    <source>
        <dbReference type="EMBL" id="WWD08472.1"/>
    </source>
</evidence>
<feature type="region of interest" description="Disordered" evidence="1">
    <location>
        <begin position="97"/>
        <end position="116"/>
    </location>
</feature>
<feature type="region of interest" description="Disordered" evidence="1">
    <location>
        <begin position="207"/>
        <end position="233"/>
    </location>
</feature>